<dbReference type="PANTHER" id="PTHR40094:SF1">
    <property type="entry name" value="UBIQUITIN DOMAIN-CONTAINING PROTEIN"/>
    <property type="match status" value="1"/>
</dbReference>
<dbReference type="PANTHER" id="PTHR40094">
    <property type="entry name" value="ALPHA-2-MACROGLOBULIN HOMOLOG"/>
    <property type="match status" value="1"/>
</dbReference>
<evidence type="ECO:0000313" key="6">
    <source>
        <dbReference type="Proteomes" id="UP000009309"/>
    </source>
</evidence>
<gene>
    <name evidence="5" type="ORF">BN8_06040</name>
</gene>
<evidence type="ECO:0000256" key="3">
    <source>
        <dbReference type="SAM" id="SignalP"/>
    </source>
</evidence>
<keyword evidence="3" id="KW-0732">Signal</keyword>
<dbReference type="EMBL" id="CAIT01000009">
    <property type="protein sequence ID" value="CCH56660.1"/>
    <property type="molecule type" value="Genomic_DNA"/>
</dbReference>
<dbReference type="eggNOG" id="COG2373">
    <property type="taxonomic scope" value="Bacteria"/>
</dbReference>
<dbReference type="InterPro" id="IPR041246">
    <property type="entry name" value="Bact_MG10"/>
</dbReference>
<feature type="region of interest" description="Disordered" evidence="2">
    <location>
        <begin position="1227"/>
        <end position="1257"/>
    </location>
</feature>
<name>I2GRY2_9BACT</name>
<feature type="domain" description="Alpha-2-macroglobulin" evidence="4">
    <location>
        <begin position="1266"/>
        <end position="1356"/>
    </location>
</feature>
<evidence type="ECO:0000259" key="4">
    <source>
        <dbReference type="SMART" id="SM01360"/>
    </source>
</evidence>
<organism evidence="5 6">
    <name type="scientific">Fibrisoma limi BUZ 3</name>
    <dbReference type="NCBI Taxonomy" id="1185876"/>
    <lineage>
        <taxon>Bacteria</taxon>
        <taxon>Pseudomonadati</taxon>
        <taxon>Bacteroidota</taxon>
        <taxon>Cytophagia</taxon>
        <taxon>Cytophagales</taxon>
        <taxon>Spirosomataceae</taxon>
        <taxon>Fibrisoma</taxon>
    </lineage>
</organism>
<evidence type="ECO:0000313" key="5">
    <source>
        <dbReference type="EMBL" id="CCH56660.1"/>
    </source>
</evidence>
<dbReference type="Pfam" id="PF00207">
    <property type="entry name" value="A2M"/>
    <property type="match status" value="1"/>
</dbReference>
<dbReference type="GO" id="GO:0004866">
    <property type="term" value="F:endopeptidase inhibitor activity"/>
    <property type="evidence" value="ECO:0007669"/>
    <property type="project" value="InterPro"/>
</dbReference>
<dbReference type="STRING" id="1185876.BN8_06040"/>
<dbReference type="Pfam" id="PF01835">
    <property type="entry name" value="MG2"/>
    <property type="match status" value="1"/>
</dbReference>
<protein>
    <submittedName>
        <fullName evidence="5">UPF0192 protein</fullName>
    </submittedName>
</protein>
<dbReference type="OrthoDB" id="9767116at2"/>
<dbReference type="RefSeq" id="WP_009285225.1">
    <property type="nucleotide sequence ID" value="NZ_CAIT01000009.1"/>
</dbReference>
<dbReference type="SMART" id="SM01360">
    <property type="entry name" value="A2M"/>
    <property type="match status" value="1"/>
</dbReference>
<evidence type="ECO:0000256" key="1">
    <source>
        <dbReference type="ARBA" id="ARBA00010556"/>
    </source>
</evidence>
<dbReference type="Gene3D" id="1.50.10.20">
    <property type="match status" value="1"/>
</dbReference>
<keyword evidence="6" id="KW-1185">Reference proteome</keyword>
<evidence type="ECO:0000256" key="2">
    <source>
        <dbReference type="SAM" id="MobiDB-lite"/>
    </source>
</evidence>
<comment type="similarity">
    <text evidence="1">Belongs to the protease inhibitor I39 (alpha-2-macroglobulin) family. Bacterial alpha-2-macroglobulin subfamily.</text>
</comment>
<dbReference type="InterPro" id="IPR001599">
    <property type="entry name" value="Macroglobln_a2"/>
</dbReference>
<proteinExistence type="inferred from homology"/>
<dbReference type="Gene3D" id="2.60.40.1930">
    <property type="match status" value="1"/>
</dbReference>
<dbReference type="InterPro" id="IPR008930">
    <property type="entry name" value="Terpenoid_cyclase/PrenylTrfase"/>
</dbReference>
<dbReference type="InterPro" id="IPR002890">
    <property type="entry name" value="MG2"/>
</dbReference>
<accession>I2GRY2</accession>
<sequence length="2027" mass="228799">MHKLVVVLLTLCPLLAIGQSKKSMPTYQREWKEVDSLIARGLPKSALTQINKIYQQAKEAKNYPQVAKAVIYRTNYQFVQEEEEFVALVRTTKQDIQATPEPTRSVLESVLADTYWQYYNRNRYKFYDRATAGRATIQPSPGTASPDDPRTWDARQLIDAVTSAYLASVQEKALLQQTPVSAYDALLIKGDAEARALRPTLFDLLAHRAIDFFKNTEPDLHKPIFRFEVDDVRYLAGPDVFVQLPLQSKDSLSGRFQALQLYQQLLRFHVSDKNPQALADADVQRLQFVHTHSTVPNKDLLLHQTLRQQKVRYAGQPAEATYAYALAQSLVSLTDPYQLRTDEGDTVSAKKWHRKQAADICRDLIKRFPKTRAAAEADELLTQLLRPECTLTVEEVNAPKTPFRALLTYQNVKQVRYRIIRLSTSEWQATRQFAGEMNQRKQKLQQWLKRPSIVEKTVVPPDDGDLNNHSVEIPIEGLPLGQYLVLLSQAEKSANNAEALSFATFTISSLALLEPDRGKFDQDTLFVVNRLTGQPLANATVQPILEKRLRPTASQPTVRTNEEGRAVVSTRGIPRESTYWYQATWAGDTLLSDTRYKSDYYPAQEDPAHSSVRLFTDRAIYRPGQAIYVKGLVFGGSRNRFEIEPNREVKVTFRDQNGEEVAQKEVRTNEFGTFATTFTAPVGRVTGMMTISTEHGSTYVRVEEYKRPTFEVVTQPIRQSFKLGQTITLTAQTRTFAGAAVDGASVRYRVVRYYRQPWWGWWEMDEVSSSKSLPGRRIDKTEIANGAVQTDVQGNVTISFPATPDLTKPKRDNPVFVFEVTFDVTDRAGETRSTTQTLQIGYTALQVELAVPNSVDKSGKNEYSLKVTNQSDQPVRAQGQLTVYALQAPDRLLRTRLWSRPDRHLLSKAEYLRLFPHDIYANENDPRTWPRGQAVEQQSFQSPADSTFRPDLNRYQSGQYVAEVVVRDSTGEETTERVYFRVMDNRQPTASVLPEGWLQTTKTTVEPGEELVFWVGNTQPGWVLMQVEENHRITRREWLKTDGTPRRVSLPVTEKNRGGFVVHFAMVQNSRLYEKAQTITVPFSDKLLRIETQVFRDKLKPGQPEEWTLLISGPKQDNVLAELAATLYDASLDQFSVLRWQTDIYQTYFQYYTNNGIGFGINMSQWWIYPTPVQTGRVDPIQYDALRGQGGMGSRGPGREIKIRGYARETMMESAVAPLSDAMAAAPSAARNMKGGSGAENTPSSSERDQRGPTIPIVPRRNFTETAFFFPQLHTDPQGRVVLKFTMPDALTRWRLLAFAHTKDLKIGTLEREIVTQKELMITANAPRFLREGDTLRLTARLNNLTAKTLTGTARLELFDALTNEPINQKLGNSAGALTFTVAGKQSTALGWTLVVPAGLETVTYRLSAQAGDFTDGEEQTLPVLPNRMLVTDTQPFWVNGGKETKEFKLTALTNQNPELPSQHERLTVEVTSNPAWYALQSLPYLMEYRYECAEQLFSRIYANTLAAHIITSKPAFRQVIDEWKRNPPRNPLQANEELKAVTLENTPWLAQARNEAERQAQLGQLFDQNRMNNELTANVTKLIQLQTPEGGFRWFGGMAPNLTMTLHILGGFGHLQKLGVALPQSVQAEVRSMTELAIAYVDAELATWVAEQKKAKTVVPNPYLPVQYLYARSFYPGRPINGDVMAYLRQQLAANWLKQSLQGQAFTALALYRFGDRQVPQQILESLTERAKVSEELGMYWPENKSGFGWYEAPIETQAYLIEAFEEIGKNPAVADDLRRWLIRQKQTQAWHSTKATTEAVYALLLRGTDWLDTRSTAEVRVGGQRIDSRVTQTEAVTGYQKVTYAASEIKPEMGVIQLSKKGAGPAWGAVYWQHFEPLDRIPAGSAGLSVQKELYVQTDSPAGPVVTPLWSAGSLKPGDLVTVRLVLQTDRTMEYVHLKDGRASGFEPVDALSGFKYQNGLGYYESPRDASTDFFLSYVPVGTHVFEYRLRVAHTGDFSAGVATVQCFYAPEFSAHSTGERVKVK</sequence>
<dbReference type="SUPFAM" id="SSF48239">
    <property type="entry name" value="Terpenoid cyclases/Protein prenyltransferases"/>
    <property type="match status" value="1"/>
</dbReference>
<dbReference type="InterPro" id="IPR051802">
    <property type="entry name" value="YfhM-like"/>
</dbReference>
<feature type="chain" id="PRO_5003660122" evidence="3">
    <location>
        <begin position="19"/>
        <end position="2027"/>
    </location>
</feature>
<feature type="signal peptide" evidence="3">
    <location>
        <begin position="1"/>
        <end position="18"/>
    </location>
</feature>
<dbReference type="Pfam" id="PF17973">
    <property type="entry name" value="bMG10"/>
    <property type="match status" value="1"/>
</dbReference>
<comment type="caution">
    <text evidence="5">The sequence shown here is derived from an EMBL/GenBank/DDBJ whole genome shotgun (WGS) entry which is preliminary data.</text>
</comment>
<dbReference type="Proteomes" id="UP000009309">
    <property type="component" value="Unassembled WGS sequence"/>
</dbReference>
<reference evidence="5 6" key="1">
    <citation type="journal article" date="2012" name="J. Bacteriol.">
        <title>Genome Sequence of the Filamentous Bacterium Fibrisoma limi BUZ 3T.</title>
        <authorList>
            <person name="Filippini M."/>
            <person name="Qi W."/>
            <person name="Jaenicke S."/>
            <person name="Goesmann A."/>
            <person name="Smits T.H."/>
            <person name="Bagheri H.C."/>
        </authorList>
    </citation>
    <scope>NUCLEOTIDE SEQUENCE [LARGE SCALE GENOMIC DNA]</scope>
    <source>
        <strain evidence="6">BUZ 3T</strain>
    </source>
</reference>